<feature type="region of interest" description="Disordered" evidence="1">
    <location>
        <begin position="77"/>
        <end position="96"/>
    </location>
</feature>
<dbReference type="OrthoDB" id="365908at2759"/>
<dbReference type="Proteomes" id="UP001057455">
    <property type="component" value="Unassembled WGS sequence"/>
</dbReference>
<gene>
    <name evidence="2" type="ORF">BaOVIS_002740</name>
</gene>
<proteinExistence type="predicted"/>
<accession>A0A9W5T7W1</accession>
<protein>
    <submittedName>
        <fullName evidence="2">Antitermination factor, putative</fullName>
    </submittedName>
</protein>
<keyword evidence="3" id="KW-1185">Reference proteome</keyword>
<organism evidence="2 3">
    <name type="scientific">Babesia ovis</name>
    <dbReference type="NCBI Taxonomy" id="5869"/>
    <lineage>
        <taxon>Eukaryota</taxon>
        <taxon>Sar</taxon>
        <taxon>Alveolata</taxon>
        <taxon>Apicomplexa</taxon>
        <taxon>Aconoidasida</taxon>
        <taxon>Piroplasmida</taxon>
        <taxon>Babesiidae</taxon>
        <taxon>Babesia</taxon>
    </lineage>
</organism>
<evidence type="ECO:0000313" key="3">
    <source>
        <dbReference type="Proteomes" id="UP001057455"/>
    </source>
</evidence>
<sequence length="550" mass="62001">MRGSHRVNLRRVLSIPTLRREAILFGARPPPNTAASLDPSTCSDVISSGIERDHTHPPGSINRQHLSNDLNQLQTLHAEESGSTGPNKTRKKWISRKNDSSLDTTVSNMTPQTTVTLHRINAAFEQNDIARSAATLDICKLAPSSVEAILTRDIHRNVFRLPPSRLRVWLYNLDLGTIAQSALNHIYSDMCSIEKALLADVIIATKINSGSRVKSCREAALLLKLQRTLLCRNMKSDLNMQVYKSCVDVLDIKAWRMSTEFVHLCHTLHSLWQHQYKQGNINKILQCHSLSDTSSDLSVLYSPLLPHLQKTVYDIDPNSVPTLLDLLVRISHHVPTKALVQLHEVAFLKIVELSKNMDHNCLLRSLHHLEQLDSLLTPPFYFLCERYLKTPPSSVSMKDFYLVTRCLSRCFHIDLSSLKRVLLLYRSFCQCAPTEVSILEPFVARVILRSLDISPATKNAKVEFDTVGISTNTGCNGLLNPATPSVPICRGYHSKVRRLEDIIGLLKLSLGYLRKSPDPLVVQLCDFGYLKRNHVIKSGFRIPLEMIFMS</sequence>
<name>A0A9W5T7W1_BABOV</name>
<feature type="compositionally biased region" description="Polar residues" evidence="1">
    <location>
        <begin position="77"/>
        <end position="87"/>
    </location>
</feature>
<comment type="caution">
    <text evidence="2">The sequence shown here is derived from an EMBL/GenBank/DDBJ whole genome shotgun (WGS) entry which is preliminary data.</text>
</comment>
<evidence type="ECO:0000256" key="1">
    <source>
        <dbReference type="SAM" id="MobiDB-lite"/>
    </source>
</evidence>
<reference evidence="2" key="1">
    <citation type="submission" date="2019-12" db="EMBL/GenBank/DDBJ databases">
        <title>Genome sequence of Babesia ovis.</title>
        <authorList>
            <person name="Yamagishi J."/>
            <person name="Sevinc F."/>
            <person name="Xuan X."/>
        </authorList>
    </citation>
    <scope>NUCLEOTIDE SEQUENCE</scope>
    <source>
        <strain evidence="2">Selcuk</strain>
    </source>
</reference>
<evidence type="ECO:0000313" key="2">
    <source>
        <dbReference type="EMBL" id="GFE52870.1"/>
    </source>
</evidence>
<dbReference type="EMBL" id="BLIY01000003">
    <property type="protein sequence ID" value="GFE52870.1"/>
    <property type="molecule type" value="Genomic_DNA"/>
</dbReference>
<dbReference type="AlphaFoldDB" id="A0A9W5T7W1"/>